<evidence type="ECO:0000256" key="4">
    <source>
        <dbReference type="HAMAP-Rule" id="MF_04020"/>
    </source>
</evidence>
<accession>A0AAF1D1Z8</accession>
<keyword evidence="6" id="KW-1185">Reference proteome</keyword>
<dbReference type="Proteomes" id="UP000828786">
    <property type="component" value="Segment"/>
</dbReference>
<evidence type="ECO:0000256" key="2">
    <source>
        <dbReference type="ARBA" id="ARBA00022562"/>
    </source>
</evidence>
<dbReference type="EMBL" id="MG989243">
    <property type="protein sequence ID" value="QBM10865.1"/>
    <property type="molecule type" value="Genomic_DNA"/>
</dbReference>
<dbReference type="GO" id="GO:0019028">
    <property type="term" value="C:viral capsid"/>
    <property type="evidence" value="ECO:0007669"/>
    <property type="project" value="UniProtKB-UniRule"/>
</dbReference>
<evidence type="ECO:0000256" key="1">
    <source>
        <dbReference type="ARBA" id="ARBA00022561"/>
    </source>
</evidence>
<dbReference type="InterPro" id="IPR007584">
    <property type="entry name" value="Herpes_UL35"/>
</dbReference>
<keyword evidence="3 4" id="KW-0946">Virion</keyword>
<dbReference type="Pfam" id="PF04496">
    <property type="entry name" value="Herpes_UL35"/>
    <property type="match status" value="1"/>
</dbReference>
<comment type="subunit">
    <text evidence="4">Interacts with the major capsid protein/MCP.</text>
</comment>
<dbReference type="HAMAP" id="MF_04020">
    <property type="entry name" value="HSV_SCP_alphahv"/>
    <property type="match status" value="1"/>
</dbReference>
<name>A0AAF1D1Z8_9ALPH</name>
<organism evidence="5 6">
    <name type="scientific">Caprine alphaherpesvirus 1</name>
    <dbReference type="NCBI Taxonomy" id="39944"/>
    <lineage>
        <taxon>Viruses</taxon>
        <taxon>Duplodnaviria</taxon>
        <taxon>Heunggongvirae</taxon>
        <taxon>Peploviricota</taxon>
        <taxon>Herviviricetes</taxon>
        <taxon>Herpesvirales</taxon>
        <taxon>Orthoherpesviridae</taxon>
        <taxon>Alphaherpesvirinae</taxon>
        <taxon>Varicellovirus</taxon>
        <taxon>Varicellovirus caprinealpha1</taxon>
    </lineage>
</organism>
<comment type="function">
    <text evidence="4">Participates in the assembly of the infectious particles by decorating the outer surface of the capsid shell and thus forming a layer between the capsid and the tegument. Complexes composed of the major capsid protein and small capsomere-interacting protein/SCP assemble together in the host cytoplasm and are translocated to the nucleus, where they accumulate and participate in capsid assembly.</text>
</comment>
<dbReference type="GeneID" id="80536906"/>
<comment type="subcellular location">
    <subcellularLocation>
        <location evidence="4">Virion</location>
    </subcellularLocation>
    <subcellularLocation>
        <location evidence="4">Host nucleus</location>
    </subcellularLocation>
</comment>
<keyword evidence="2 4" id="KW-1048">Host nucleus</keyword>
<sequence>MASPKIDPSAPATITPDTLNGLLPVQILHVLNSADQPLRDGTTCEQVEAAKRNLLVGTSLGMVALRKRHEKSVVDRLPMFAAYDYAHWARPTIGLKRTFLPRVVQLAPEDDDDPAPRK</sequence>
<proteinExistence type="inferred from homology"/>
<reference evidence="5 6" key="1">
    <citation type="submission" date="2018-02" db="EMBL/GenBank/DDBJ databases">
        <title>A novel caprine herpesvirus isolated from goats in China.</title>
        <authorList>
            <person name="Hao F."/>
            <person name="Mao L."/>
            <person name="Li W."/>
        </authorList>
    </citation>
    <scope>NUCLEOTIDE SEQUENCE [LARGE SCALE GENOMIC DNA]</scope>
    <source>
        <strain evidence="5 6">JSHA1405</strain>
    </source>
</reference>
<keyword evidence="1 4" id="KW-0167">Capsid protein</keyword>
<protein>
    <recommendedName>
        <fullName evidence="4">Small capsomere-interacting protein</fullName>
    </recommendedName>
</protein>
<dbReference type="KEGG" id="vg:80536906"/>
<dbReference type="GO" id="GO:0016032">
    <property type="term" value="P:viral process"/>
    <property type="evidence" value="ECO:0007669"/>
    <property type="project" value="UniProtKB-UniRule"/>
</dbReference>
<dbReference type="RefSeq" id="YP_010798657.1">
    <property type="nucleotide sequence ID" value="NC_076509.1"/>
</dbReference>
<gene>
    <name evidence="5" type="primary">UL35</name>
    <name evidence="4" type="synonym">SCP</name>
</gene>
<dbReference type="GO" id="GO:0042025">
    <property type="term" value="C:host cell nucleus"/>
    <property type="evidence" value="ECO:0007669"/>
    <property type="project" value="UniProtKB-SubCell"/>
</dbReference>
<evidence type="ECO:0000313" key="5">
    <source>
        <dbReference type="EMBL" id="QBM10865.1"/>
    </source>
</evidence>
<comment type="similarity">
    <text evidence="4">Belongs to the herpesviridae small capsomere-interacting protein family.</text>
</comment>
<evidence type="ECO:0000256" key="3">
    <source>
        <dbReference type="ARBA" id="ARBA00022844"/>
    </source>
</evidence>
<evidence type="ECO:0000313" key="6">
    <source>
        <dbReference type="Proteomes" id="UP000828786"/>
    </source>
</evidence>